<reference evidence="4" key="2">
    <citation type="submission" date="2021-03" db="UniProtKB">
        <authorList>
            <consortium name="EnsemblPlants"/>
        </authorList>
    </citation>
    <scope>IDENTIFICATION</scope>
</reference>
<feature type="domain" description="Fe2OG dioxygenase" evidence="3">
    <location>
        <begin position="61"/>
        <end position="162"/>
    </location>
</feature>
<proteinExistence type="predicted"/>
<dbReference type="SUPFAM" id="SSF51197">
    <property type="entry name" value="Clavaminate synthase-like"/>
    <property type="match status" value="1"/>
</dbReference>
<accession>A0A803MVJ5</accession>
<dbReference type="EnsemblPlants" id="AUR62035922-RA">
    <property type="protein sequence ID" value="AUR62035922-RA:cds"/>
    <property type="gene ID" value="AUR62035922"/>
</dbReference>
<reference evidence="4" key="1">
    <citation type="journal article" date="2017" name="Nature">
        <title>The genome of Chenopodium quinoa.</title>
        <authorList>
            <person name="Jarvis D.E."/>
            <person name="Ho Y.S."/>
            <person name="Lightfoot D.J."/>
            <person name="Schmoeckel S.M."/>
            <person name="Li B."/>
            <person name="Borm T.J.A."/>
            <person name="Ohyanagi H."/>
            <person name="Mineta K."/>
            <person name="Michell C.T."/>
            <person name="Saber N."/>
            <person name="Kharbatia N.M."/>
            <person name="Rupper R.R."/>
            <person name="Sharp A.R."/>
            <person name="Dally N."/>
            <person name="Boughton B.A."/>
            <person name="Woo Y.H."/>
            <person name="Gao G."/>
            <person name="Schijlen E.G.W.M."/>
            <person name="Guo X."/>
            <person name="Momin A.A."/>
            <person name="Negrao S."/>
            <person name="Al-Babili S."/>
            <person name="Gehring C."/>
            <person name="Roessner U."/>
            <person name="Jung C."/>
            <person name="Murphy K."/>
            <person name="Arold S.T."/>
            <person name="Gojobori T."/>
            <person name="van der Linden C.G."/>
            <person name="van Loo E.N."/>
            <person name="Jellen E.N."/>
            <person name="Maughan P.J."/>
            <person name="Tester M."/>
        </authorList>
    </citation>
    <scope>NUCLEOTIDE SEQUENCE [LARGE SCALE GENOMIC DNA]</scope>
    <source>
        <strain evidence="4">cv. PI 614886</strain>
    </source>
</reference>
<dbReference type="Gramene" id="AUR62035922-RA">
    <property type="protein sequence ID" value="AUR62035922-RA:cds"/>
    <property type="gene ID" value="AUR62035922"/>
</dbReference>
<dbReference type="Pfam" id="PF03171">
    <property type="entry name" value="2OG-FeII_Oxy"/>
    <property type="match status" value="1"/>
</dbReference>
<dbReference type="Gene3D" id="2.60.120.330">
    <property type="entry name" value="B-lactam Antibiotic, Isopenicillin N Synthase, Chain"/>
    <property type="match status" value="1"/>
</dbReference>
<dbReference type="PANTHER" id="PTHR47991">
    <property type="entry name" value="OXOGLUTARATE/IRON-DEPENDENT DIOXYGENASE"/>
    <property type="match status" value="1"/>
</dbReference>
<organism evidence="4 5">
    <name type="scientific">Chenopodium quinoa</name>
    <name type="common">Quinoa</name>
    <dbReference type="NCBI Taxonomy" id="63459"/>
    <lineage>
        <taxon>Eukaryota</taxon>
        <taxon>Viridiplantae</taxon>
        <taxon>Streptophyta</taxon>
        <taxon>Embryophyta</taxon>
        <taxon>Tracheophyta</taxon>
        <taxon>Spermatophyta</taxon>
        <taxon>Magnoliopsida</taxon>
        <taxon>eudicotyledons</taxon>
        <taxon>Gunneridae</taxon>
        <taxon>Pentapetalae</taxon>
        <taxon>Caryophyllales</taxon>
        <taxon>Chenopodiaceae</taxon>
        <taxon>Chenopodioideae</taxon>
        <taxon>Atripliceae</taxon>
        <taxon>Chenopodium</taxon>
    </lineage>
</organism>
<sequence>MQVKLMNANERIINELHECLNVFREIVGAYVTKLNDLGARILECISEGIGLEKAYFASDLSADNILTVNHYPSCPNPSLTLGLAKHTDPNLRTILQVVPLDVLGLELFTDGQWLSVNTAPDAFIVFVGNQLEVGSNGELKATLHRVRNATKVRTSVAFFINPSYECIVEPAKELIQA</sequence>
<dbReference type="InterPro" id="IPR044861">
    <property type="entry name" value="IPNS-like_FE2OG_OXY"/>
</dbReference>
<keyword evidence="1" id="KW-0479">Metal-binding</keyword>
<keyword evidence="2" id="KW-0408">Iron</keyword>
<dbReference type="PROSITE" id="PS51471">
    <property type="entry name" value="FE2OG_OXY"/>
    <property type="match status" value="1"/>
</dbReference>
<dbReference type="GO" id="GO:0046872">
    <property type="term" value="F:metal ion binding"/>
    <property type="evidence" value="ECO:0007669"/>
    <property type="project" value="UniProtKB-KW"/>
</dbReference>
<evidence type="ECO:0000313" key="5">
    <source>
        <dbReference type="Proteomes" id="UP000596660"/>
    </source>
</evidence>
<evidence type="ECO:0000256" key="2">
    <source>
        <dbReference type="ARBA" id="ARBA00023004"/>
    </source>
</evidence>
<evidence type="ECO:0000256" key="1">
    <source>
        <dbReference type="ARBA" id="ARBA00022723"/>
    </source>
</evidence>
<dbReference type="Proteomes" id="UP000596660">
    <property type="component" value="Unplaced"/>
</dbReference>
<evidence type="ECO:0000259" key="3">
    <source>
        <dbReference type="PROSITE" id="PS51471"/>
    </source>
</evidence>
<keyword evidence="5" id="KW-1185">Reference proteome</keyword>
<dbReference type="InterPro" id="IPR027443">
    <property type="entry name" value="IPNS-like_sf"/>
</dbReference>
<evidence type="ECO:0000313" key="4">
    <source>
        <dbReference type="EnsemblPlants" id="AUR62035922-RA:cds"/>
    </source>
</evidence>
<dbReference type="InterPro" id="IPR005123">
    <property type="entry name" value="Oxoglu/Fe-dep_dioxygenase_dom"/>
</dbReference>
<dbReference type="AlphaFoldDB" id="A0A803MVJ5"/>
<name>A0A803MVJ5_CHEQI</name>
<protein>
    <recommendedName>
        <fullName evidence="3">Fe2OG dioxygenase domain-containing protein</fullName>
    </recommendedName>
</protein>
<dbReference type="InterPro" id="IPR050295">
    <property type="entry name" value="Plant_2OG-oxidoreductases"/>
</dbReference>